<keyword evidence="11" id="KW-1185">Reference proteome</keyword>
<dbReference type="CDD" id="cd02430">
    <property type="entry name" value="PTH2"/>
    <property type="match status" value="1"/>
</dbReference>
<dbReference type="InterPro" id="IPR023476">
    <property type="entry name" value="Pep_tRNA_hydro_II_dom_sf"/>
</dbReference>
<name>A0A5N6KU77_9ROSI</name>
<dbReference type="GO" id="GO:0004045">
    <property type="term" value="F:peptidyl-tRNA hydrolase activity"/>
    <property type="evidence" value="ECO:0007669"/>
    <property type="project" value="UniProtKB-EC"/>
</dbReference>
<feature type="coiled-coil region" evidence="8">
    <location>
        <begin position="327"/>
        <end position="354"/>
    </location>
</feature>
<evidence type="ECO:0000313" key="11">
    <source>
        <dbReference type="Proteomes" id="UP000327013"/>
    </source>
</evidence>
<organism evidence="10 11">
    <name type="scientific">Carpinus fangiana</name>
    <dbReference type="NCBI Taxonomy" id="176857"/>
    <lineage>
        <taxon>Eukaryota</taxon>
        <taxon>Viridiplantae</taxon>
        <taxon>Streptophyta</taxon>
        <taxon>Embryophyta</taxon>
        <taxon>Tracheophyta</taxon>
        <taxon>Spermatophyta</taxon>
        <taxon>Magnoliopsida</taxon>
        <taxon>eudicotyledons</taxon>
        <taxon>Gunneridae</taxon>
        <taxon>Pentapetalae</taxon>
        <taxon>rosids</taxon>
        <taxon>fabids</taxon>
        <taxon>Fagales</taxon>
        <taxon>Betulaceae</taxon>
        <taxon>Carpinus</taxon>
    </lineage>
</organism>
<dbReference type="PANTHER" id="PTHR14152:SF5">
    <property type="entry name" value="U4_U6.U5 TRI-SNRNP-ASSOCIATED PROTEIN 1"/>
    <property type="match status" value="1"/>
</dbReference>
<evidence type="ECO:0000256" key="4">
    <source>
        <dbReference type="ARBA" id="ARBA00022801"/>
    </source>
</evidence>
<dbReference type="GO" id="GO:0045292">
    <property type="term" value="P:mRNA cis splicing, via spliceosome"/>
    <property type="evidence" value="ECO:0007669"/>
    <property type="project" value="TreeGrafter"/>
</dbReference>
<evidence type="ECO:0000256" key="2">
    <source>
        <dbReference type="ARBA" id="ARBA00006076"/>
    </source>
</evidence>
<dbReference type="EC" id="3.1.1.29" evidence="3"/>
<dbReference type="OrthoDB" id="1733656at2759"/>
<feature type="compositionally biased region" description="Basic residues" evidence="9">
    <location>
        <begin position="864"/>
        <end position="874"/>
    </location>
</feature>
<dbReference type="NCBIfam" id="TIGR00283">
    <property type="entry name" value="arch_pth2"/>
    <property type="match status" value="1"/>
</dbReference>
<feature type="region of interest" description="Disordered" evidence="9">
    <location>
        <begin position="777"/>
        <end position="830"/>
    </location>
</feature>
<gene>
    <name evidence="10" type="ORF">FH972_022942</name>
</gene>
<feature type="compositionally biased region" description="Basic and acidic residues" evidence="9">
    <location>
        <begin position="777"/>
        <end position="827"/>
    </location>
</feature>
<feature type="compositionally biased region" description="Acidic residues" evidence="9">
    <location>
        <begin position="52"/>
        <end position="65"/>
    </location>
</feature>
<feature type="compositionally biased region" description="Basic and acidic residues" evidence="9">
    <location>
        <begin position="689"/>
        <end position="719"/>
    </location>
</feature>
<accession>A0A5N6KU77</accession>
<dbReference type="AlphaFoldDB" id="A0A5N6KU77"/>
<protein>
    <recommendedName>
        <fullName evidence="3">peptidyl-tRNA hydrolase</fullName>
        <ecNumber evidence="3">3.1.1.29</ecNumber>
    </recommendedName>
</protein>
<reference evidence="10 11" key="1">
    <citation type="submission" date="2019-06" db="EMBL/GenBank/DDBJ databases">
        <title>A chromosomal-level reference genome of Carpinus fangiana (Coryloideae, Betulaceae).</title>
        <authorList>
            <person name="Yang X."/>
            <person name="Wang Z."/>
            <person name="Zhang L."/>
            <person name="Hao G."/>
            <person name="Liu J."/>
            <person name="Yang Y."/>
        </authorList>
    </citation>
    <scope>NUCLEOTIDE SEQUENCE [LARGE SCALE GENOMIC DNA]</scope>
    <source>
        <strain evidence="10">Cfa_2016G</strain>
        <tissue evidence="10">Leaf</tissue>
    </source>
</reference>
<comment type="catalytic activity">
    <reaction evidence="7">
        <text>an N-acyl-L-alpha-aminoacyl-tRNA + H2O = an N-acyl-L-amino acid + a tRNA + H(+)</text>
        <dbReference type="Rhea" id="RHEA:54448"/>
        <dbReference type="Rhea" id="RHEA-COMP:10123"/>
        <dbReference type="Rhea" id="RHEA-COMP:13883"/>
        <dbReference type="ChEBI" id="CHEBI:15377"/>
        <dbReference type="ChEBI" id="CHEBI:15378"/>
        <dbReference type="ChEBI" id="CHEBI:59874"/>
        <dbReference type="ChEBI" id="CHEBI:78442"/>
        <dbReference type="ChEBI" id="CHEBI:138191"/>
        <dbReference type="EC" id="3.1.1.29"/>
    </reaction>
</comment>
<dbReference type="InterPro" id="IPR005011">
    <property type="entry name" value="SNU66/SART1"/>
</dbReference>
<dbReference type="EMBL" id="VIBQ01000013">
    <property type="protein sequence ID" value="KAB8345887.1"/>
    <property type="molecule type" value="Genomic_DNA"/>
</dbReference>
<comment type="subcellular location">
    <subcellularLocation>
        <location evidence="1">Nucleus</location>
    </subcellularLocation>
</comment>
<dbReference type="GO" id="GO:0000481">
    <property type="term" value="P:maturation of 5S rRNA"/>
    <property type="evidence" value="ECO:0007669"/>
    <property type="project" value="TreeGrafter"/>
</dbReference>
<feature type="compositionally biased region" description="Basic and acidic residues" evidence="9">
    <location>
        <begin position="413"/>
        <end position="423"/>
    </location>
</feature>
<dbReference type="PANTHER" id="PTHR14152">
    <property type="entry name" value="SQUAMOUS CELL CARCINOMA ANTIGEN RECOGNISED BY CYTOTOXIC T LYMPHOCYTES"/>
    <property type="match status" value="1"/>
</dbReference>
<sequence length="924" mass="101741">MADRPAPSTAAIAIATAIIGALGGYFLGQASSLGIFGAQSRSSRRANHSMAEEDSSSDDDDEEADQQAGDLKEFSDSREECKLVLVVRTDLGMTKGKIAAQASHATLACYKAMKRDQTAAKLLQRWERMGQAKVALQVKSEEELELLQAQAMSLGLCANIIHDAGRTQIASGSATVLGVGPGPKSVVDQTSLANGHRLWAWGIWLPQHASSSRAHSQSLPPQIALRHGFCMYNCHLAGTQVCITGHSCRYTARDAQIAAMADLDIEEVNRVRKSLGMAPLPSSNGSNGGLNFKPAASAEDNSDAESTGDLGYLDGRQAAAGDNWKKLQDEANAKNAREARLAKLKKERDAAQRYAKLEGKGLGDADEDDDQDARSWLLGQNKRKKKIDKARARMLQKELEDRENQAQYTEKDLAGARVGHELGDFEEGEQILTLKDRNVEDEDEEDELENAGLREKEKAKERLDLKKKSTVYNPMDDEEDPSKRSVLAQYDEEIDGKKKGKTFTLGATSASGPFQVNGSEDTVAGLSRQRFSLDLAADEKQPISDYMDISEIKVKKPKKKKDKSKSKKRANDENDTTLPAGVEASADTMDIDTPAGTTSTKRRLDEASFIDDDDLQSNLAAQRRVALKKRKLARPEDLARQLREEASATPMDDDSNDGGLVIDETTEFVANLQKPEVAVQRRKSSPEPPIEHIHGSREGGENDVEMHNGESSDEGEVKPSLKSTAPEETQTTTGLEDDSTLNNGIGAALNMLKGRGLITTADSGDINAQHRERQRFLAEKQKREAEGERKARLQRERDRASGKFERMSAREREQYAQHENKARDQADSRQMADVFNREYKPNVDLKYVDEFGRSMNQKEAFKHMSHQFHGKGSGKQKTEKMLKKIEDEKKREARSALDGSEGSGMGNAASVTQKKNRQAGVRLQ</sequence>
<evidence type="ECO:0000256" key="7">
    <source>
        <dbReference type="ARBA" id="ARBA00048707"/>
    </source>
</evidence>
<feature type="compositionally biased region" description="Basic and acidic residues" evidence="9">
    <location>
        <begin position="876"/>
        <end position="895"/>
    </location>
</feature>
<feature type="region of interest" description="Disordered" evidence="9">
    <location>
        <begin position="42"/>
        <end position="75"/>
    </location>
</feature>
<evidence type="ECO:0000256" key="9">
    <source>
        <dbReference type="SAM" id="MobiDB-lite"/>
    </source>
</evidence>
<feature type="region of interest" description="Disordered" evidence="9">
    <location>
        <begin position="276"/>
        <end position="313"/>
    </location>
</feature>
<evidence type="ECO:0000256" key="6">
    <source>
        <dbReference type="ARBA" id="ARBA00038050"/>
    </source>
</evidence>
<dbReference type="SUPFAM" id="SSF102462">
    <property type="entry name" value="Peptidyl-tRNA hydrolase II"/>
    <property type="match status" value="1"/>
</dbReference>
<comment type="caution">
    <text evidence="10">The sequence shown here is derived from an EMBL/GenBank/DDBJ whole genome shotgun (WGS) entry which is preliminary data.</text>
</comment>
<dbReference type="Proteomes" id="UP000327013">
    <property type="component" value="Unassembled WGS sequence"/>
</dbReference>
<comment type="similarity">
    <text evidence="6">Belongs to the PTH2 family.</text>
</comment>
<feature type="region of interest" description="Disordered" evidence="9">
    <location>
        <begin position="537"/>
        <end position="742"/>
    </location>
</feature>
<feature type="compositionally biased region" description="Polar residues" evidence="9">
    <location>
        <begin position="721"/>
        <end position="734"/>
    </location>
</feature>
<evidence type="ECO:0000256" key="8">
    <source>
        <dbReference type="SAM" id="Coils"/>
    </source>
</evidence>
<feature type="region of interest" description="Disordered" evidence="9">
    <location>
        <begin position="864"/>
        <end position="924"/>
    </location>
</feature>
<dbReference type="Pfam" id="PF01981">
    <property type="entry name" value="PTH2"/>
    <property type="match status" value="1"/>
</dbReference>
<dbReference type="FunFam" id="3.40.1490.10:FF:000001">
    <property type="entry name" value="Peptidyl-tRNA hydrolase 2"/>
    <property type="match status" value="1"/>
</dbReference>
<keyword evidence="5" id="KW-0539">Nucleus</keyword>
<dbReference type="GO" id="GO:0046540">
    <property type="term" value="C:U4/U6 x U5 tri-snRNP complex"/>
    <property type="evidence" value="ECO:0007669"/>
    <property type="project" value="TreeGrafter"/>
</dbReference>
<dbReference type="Gene3D" id="3.40.1490.10">
    <property type="entry name" value="Bit1"/>
    <property type="match status" value="1"/>
</dbReference>
<proteinExistence type="inferred from homology"/>
<feature type="compositionally biased region" description="Basic and acidic residues" evidence="9">
    <location>
        <begin position="452"/>
        <end position="467"/>
    </location>
</feature>
<evidence type="ECO:0000313" key="10">
    <source>
        <dbReference type="EMBL" id="KAB8345887.1"/>
    </source>
</evidence>
<feature type="compositionally biased region" description="Basic residues" evidence="9">
    <location>
        <begin position="555"/>
        <end position="568"/>
    </location>
</feature>
<comment type="similarity">
    <text evidence="2">Belongs to the SNU66/SART1 family.</text>
</comment>
<dbReference type="Pfam" id="PF03343">
    <property type="entry name" value="SART-1"/>
    <property type="match status" value="1"/>
</dbReference>
<keyword evidence="4" id="KW-0378">Hydrolase</keyword>
<keyword evidence="8" id="KW-0175">Coiled coil</keyword>
<feature type="compositionally biased region" description="Basic and acidic residues" evidence="9">
    <location>
        <begin position="633"/>
        <end position="646"/>
    </location>
</feature>
<evidence type="ECO:0000256" key="5">
    <source>
        <dbReference type="ARBA" id="ARBA00023242"/>
    </source>
</evidence>
<evidence type="ECO:0000256" key="3">
    <source>
        <dbReference type="ARBA" id="ARBA00013260"/>
    </source>
</evidence>
<feature type="compositionally biased region" description="Acidic residues" evidence="9">
    <location>
        <begin position="439"/>
        <end position="449"/>
    </location>
</feature>
<dbReference type="InterPro" id="IPR002833">
    <property type="entry name" value="PTH2"/>
</dbReference>
<feature type="region of interest" description="Disordered" evidence="9">
    <location>
        <begin position="413"/>
        <end position="485"/>
    </location>
</feature>
<evidence type="ECO:0000256" key="1">
    <source>
        <dbReference type="ARBA" id="ARBA00004123"/>
    </source>
</evidence>